<evidence type="ECO:0000313" key="3">
    <source>
        <dbReference type="Proteomes" id="UP000036756"/>
    </source>
</evidence>
<reference evidence="2 3" key="1">
    <citation type="submission" date="2015-06" db="EMBL/GenBank/DDBJ databases">
        <title>Draft genome sequence of the purine-degrading Clostridium cylindrosporum HC-1 (DSM 605).</title>
        <authorList>
            <person name="Poehlein A."/>
            <person name="Schiel-Bengelsdorf B."/>
            <person name="Bengelsdorf F."/>
            <person name="Daniel R."/>
            <person name="Duerre P."/>
        </authorList>
    </citation>
    <scope>NUCLEOTIDE SEQUENCE [LARGE SCALE GENOMIC DNA]</scope>
    <source>
        <strain evidence="2 3">DSM 605</strain>
    </source>
</reference>
<sequence>MNPKHSRMVYTTLTCIIVLVLLISNLGNNFKTDVFSYKDIIENIEKLKSNWLSSFTEEEYTKITSDYISSKLKNFSLEPIEIDGKKSYIQNFSRDIPFEETKSYIQVISKHDNVIRSYKHGDDFIEDISGLFSSKYVKGNAQILNSTTFKEDVPSILLLDNYKSMSSYNVENFDEKLEALGVSAIIYPDIKEKIIDKSTLFNIEYTPTSNGILKFCVSNETYNELSSFIKKGYKLRLKSGMKIKSQTLTNVYGKVQGTSKKYKPLIIASFYDGDLPSRFRDNKGSLFEANTYTPSILLEFARIIKLQETINPDRTIIFAFISGKAIDKIGLDVFRNLNITGDFLLLDDIGNSSKFNLTVHKNSKDFSNTINHFMIKNDLKIVSSTTNNYIHEESAYLFGINNIPNGLNFNSSYNTCKFILSLIADECYNLDFITAYYRDIRAIKRFLKDYTIPIATISLIFITFVVFRYPEIKNTN</sequence>
<evidence type="ECO:0000256" key="1">
    <source>
        <dbReference type="SAM" id="Phobius"/>
    </source>
</evidence>
<organism evidence="2 3">
    <name type="scientific">Clostridium cylindrosporum DSM 605</name>
    <dbReference type="NCBI Taxonomy" id="1121307"/>
    <lineage>
        <taxon>Bacteria</taxon>
        <taxon>Bacillati</taxon>
        <taxon>Bacillota</taxon>
        <taxon>Clostridia</taxon>
        <taxon>Eubacteriales</taxon>
        <taxon>Clostridiaceae</taxon>
        <taxon>Clostridium</taxon>
    </lineage>
</organism>
<keyword evidence="1" id="KW-1133">Transmembrane helix</keyword>
<keyword evidence="1" id="KW-0812">Transmembrane</keyword>
<evidence type="ECO:0000313" key="2">
    <source>
        <dbReference type="EMBL" id="KMT23148.1"/>
    </source>
</evidence>
<evidence type="ECO:0008006" key="4">
    <source>
        <dbReference type="Google" id="ProtNLM"/>
    </source>
</evidence>
<keyword evidence="1" id="KW-0472">Membrane</keyword>
<name>A0A0J8DG53_CLOCY</name>
<accession>A0A0J8DG53</accession>
<dbReference type="Gene3D" id="3.40.630.10">
    <property type="entry name" value="Zn peptidases"/>
    <property type="match status" value="1"/>
</dbReference>
<keyword evidence="3" id="KW-1185">Reference proteome</keyword>
<protein>
    <recommendedName>
        <fullName evidence="4">Aminopeptidase</fullName>
    </recommendedName>
</protein>
<dbReference type="Proteomes" id="UP000036756">
    <property type="component" value="Unassembled WGS sequence"/>
</dbReference>
<gene>
    <name evidence="2" type="ORF">CLCY_6c00290</name>
</gene>
<dbReference type="SUPFAM" id="SSF53187">
    <property type="entry name" value="Zn-dependent exopeptidases"/>
    <property type="match status" value="1"/>
</dbReference>
<comment type="caution">
    <text evidence="2">The sequence shown here is derived from an EMBL/GenBank/DDBJ whole genome shotgun (WGS) entry which is preliminary data.</text>
</comment>
<dbReference type="OrthoDB" id="1953211at2"/>
<dbReference type="EMBL" id="LFVU01000002">
    <property type="protein sequence ID" value="KMT23148.1"/>
    <property type="molecule type" value="Genomic_DNA"/>
</dbReference>
<dbReference type="AlphaFoldDB" id="A0A0J8DG53"/>
<feature type="transmembrane region" description="Helical" evidence="1">
    <location>
        <begin position="450"/>
        <end position="469"/>
    </location>
</feature>
<dbReference type="PATRIC" id="fig|1121307.3.peg.2158"/>
<dbReference type="RefSeq" id="WP_048569234.1">
    <property type="nucleotide sequence ID" value="NZ_LFVU01000002.1"/>
</dbReference>
<proteinExistence type="predicted"/>
<dbReference type="STRING" id="1121307.CLCY_6c00290"/>